<gene>
    <name evidence="1" type="ORF">SKP52_20830</name>
</gene>
<sequence>MTRLKSRFLVDLLLRRTESAGGFATVLAKGDETSGIILVQCTERGRPGPLLERRFSETGRYIWEAVGPTDPHDGEARKNYQERRRKADPDMWLIELDIADAPQLVAEWAALT</sequence>
<dbReference type="EMBL" id="CP009122">
    <property type="protein sequence ID" value="AJA11030.1"/>
    <property type="molecule type" value="Genomic_DNA"/>
</dbReference>
<protein>
    <recommendedName>
        <fullName evidence="3">DUF1491 family protein</fullName>
    </recommendedName>
</protein>
<dbReference type="Proteomes" id="UP000030907">
    <property type="component" value="Chromosome"/>
</dbReference>
<keyword evidence="2" id="KW-1185">Reference proteome</keyword>
<dbReference type="InterPro" id="IPR009964">
    <property type="entry name" value="DUF1491"/>
</dbReference>
<accession>A0A0A7PLZ0</accession>
<organism evidence="1 2">
    <name type="scientific">Sphingopyxis fribergensis</name>
    <dbReference type="NCBI Taxonomy" id="1515612"/>
    <lineage>
        <taxon>Bacteria</taxon>
        <taxon>Pseudomonadati</taxon>
        <taxon>Pseudomonadota</taxon>
        <taxon>Alphaproteobacteria</taxon>
        <taxon>Sphingomonadales</taxon>
        <taxon>Sphingomonadaceae</taxon>
        <taxon>Sphingopyxis</taxon>
    </lineage>
</organism>
<dbReference type="OrthoDB" id="9809136at2"/>
<name>A0A0A7PLZ0_9SPHN</name>
<dbReference type="Gene3D" id="3.40.1530.20">
    <property type="entry name" value="Protein of unknown function (DUF1491)"/>
    <property type="match status" value="1"/>
</dbReference>
<dbReference type="AlphaFoldDB" id="A0A0A7PLZ0"/>
<dbReference type="STRING" id="1515612.SKP52_20830"/>
<dbReference type="Pfam" id="PF07372">
    <property type="entry name" value="DUF1491"/>
    <property type="match status" value="1"/>
</dbReference>
<dbReference type="HOGENOM" id="CLU_146719_1_0_5"/>
<evidence type="ECO:0000313" key="1">
    <source>
        <dbReference type="EMBL" id="AJA11030.1"/>
    </source>
</evidence>
<dbReference type="RefSeq" id="WP_039578221.1">
    <property type="nucleotide sequence ID" value="NZ_CP009122.1"/>
</dbReference>
<dbReference type="KEGG" id="sphk:SKP52_20830"/>
<proteinExistence type="predicted"/>
<evidence type="ECO:0000313" key="2">
    <source>
        <dbReference type="Proteomes" id="UP000030907"/>
    </source>
</evidence>
<evidence type="ECO:0008006" key="3">
    <source>
        <dbReference type="Google" id="ProtNLM"/>
    </source>
</evidence>
<reference evidence="1 2" key="1">
    <citation type="journal article" date="2015" name="Int. J. Syst. Evol. Microbiol.">
        <title>Description of Sphingopyxis fribergensis sp. nov. - a soil bacterium with the ability to degrade styrene and phenylacetic acid.</title>
        <authorList>
            <person name="Oelschlagel M."/>
            <person name="Ruckert C."/>
            <person name="Kalinowski J."/>
            <person name="Schmidt G."/>
            <person name="Schlomann M."/>
            <person name="Tischler D."/>
        </authorList>
    </citation>
    <scope>NUCLEOTIDE SEQUENCE [LARGE SCALE GENOMIC DNA]</scope>
    <source>
        <strain evidence="1 2">Kp5.2</strain>
    </source>
</reference>